<dbReference type="Pfam" id="PF18765">
    <property type="entry name" value="Polbeta"/>
    <property type="match status" value="1"/>
</dbReference>
<gene>
    <name evidence="3" type="ORF">C479_12304</name>
</gene>
<feature type="region of interest" description="Disordered" evidence="1">
    <location>
        <begin position="119"/>
        <end position="143"/>
    </location>
</feature>
<dbReference type="NCBIfam" id="NF047752">
    <property type="entry name" value="MntA_antitoxin"/>
    <property type="match status" value="1"/>
</dbReference>
<dbReference type="Gene3D" id="3.30.460.10">
    <property type="entry name" value="Beta Polymerase, domain 2"/>
    <property type="match status" value="1"/>
</dbReference>
<dbReference type="RefSeq" id="WP_007702973.1">
    <property type="nucleotide sequence ID" value="NZ_AOIQ01000019.1"/>
</dbReference>
<accession>M0BEK2</accession>
<dbReference type="EMBL" id="AOIQ01000019">
    <property type="protein sequence ID" value="ELZ08907.1"/>
    <property type="molecule type" value="Genomic_DNA"/>
</dbReference>
<sequence>MDPDDEWGRLRSALSNTLSDDPEIDFAVVFGSRVSGTARSSSDIDLAVKFSDDLSSTEQFRKRCFLSGDLQRDDAPFVDVSDIESLPPDVAHEAVNGEFLCGDERTFDTFRERVEARFEAQRDERRQHQRDVIDRIAERGLHG</sequence>
<dbReference type="Proteomes" id="UP000011560">
    <property type="component" value="Unassembled WGS sequence"/>
</dbReference>
<dbReference type="OrthoDB" id="61846at2157"/>
<keyword evidence="4" id="KW-1185">Reference proteome</keyword>
<feature type="domain" description="Polymerase beta nucleotidyltransferase" evidence="2">
    <location>
        <begin position="14"/>
        <end position="102"/>
    </location>
</feature>
<evidence type="ECO:0000256" key="1">
    <source>
        <dbReference type="SAM" id="MobiDB-lite"/>
    </source>
</evidence>
<dbReference type="SUPFAM" id="SSF81301">
    <property type="entry name" value="Nucleotidyltransferase"/>
    <property type="match status" value="1"/>
</dbReference>
<dbReference type="PANTHER" id="PTHR43852">
    <property type="entry name" value="NUCLEOTIDYLTRANSFERASE"/>
    <property type="match status" value="1"/>
</dbReference>
<dbReference type="STRING" id="1227490.C479_12304"/>
<reference evidence="3 4" key="1">
    <citation type="journal article" date="2014" name="PLoS Genet.">
        <title>Phylogenetically driven sequencing of extremely halophilic archaea reveals strategies for static and dynamic osmo-response.</title>
        <authorList>
            <person name="Becker E.A."/>
            <person name="Seitzer P.M."/>
            <person name="Tritt A."/>
            <person name="Larsen D."/>
            <person name="Krusor M."/>
            <person name="Yao A.I."/>
            <person name="Wu D."/>
            <person name="Madern D."/>
            <person name="Eisen J.A."/>
            <person name="Darling A.E."/>
            <person name="Facciotti M.T."/>
        </authorList>
    </citation>
    <scope>NUCLEOTIDE SEQUENCE [LARGE SCALE GENOMIC DNA]</scope>
    <source>
        <strain evidence="3 4">JCM 14624</strain>
    </source>
</reference>
<protein>
    <recommendedName>
        <fullName evidence="2">Polymerase beta nucleotidyltransferase domain-containing protein</fullName>
    </recommendedName>
</protein>
<evidence type="ECO:0000313" key="4">
    <source>
        <dbReference type="Proteomes" id="UP000011560"/>
    </source>
</evidence>
<dbReference type="InterPro" id="IPR052930">
    <property type="entry name" value="TA_antitoxin_MntA"/>
</dbReference>
<dbReference type="InterPro" id="IPR043519">
    <property type="entry name" value="NT_sf"/>
</dbReference>
<dbReference type="InterPro" id="IPR041633">
    <property type="entry name" value="Polbeta"/>
</dbReference>
<comment type="caution">
    <text evidence="3">The sequence shown here is derived from an EMBL/GenBank/DDBJ whole genome shotgun (WGS) entry which is preliminary data.</text>
</comment>
<dbReference type="PANTHER" id="PTHR43852:SF3">
    <property type="entry name" value="NUCLEOTIDYLTRANSFERASE"/>
    <property type="match status" value="1"/>
</dbReference>
<organism evidence="3 4">
    <name type="scientific">Halovivax asiaticus JCM 14624</name>
    <dbReference type="NCBI Taxonomy" id="1227490"/>
    <lineage>
        <taxon>Archaea</taxon>
        <taxon>Methanobacteriati</taxon>
        <taxon>Methanobacteriota</taxon>
        <taxon>Stenosarchaea group</taxon>
        <taxon>Halobacteria</taxon>
        <taxon>Halobacteriales</taxon>
        <taxon>Natrialbaceae</taxon>
        <taxon>Halovivax</taxon>
    </lineage>
</organism>
<dbReference type="AlphaFoldDB" id="M0BEK2"/>
<evidence type="ECO:0000259" key="2">
    <source>
        <dbReference type="Pfam" id="PF18765"/>
    </source>
</evidence>
<proteinExistence type="predicted"/>
<dbReference type="CDD" id="cd05403">
    <property type="entry name" value="NT_KNTase_like"/>
    <property type="match status" value="1"/>
</dbReference>
<name>M0BEK2_9EURY</name>
<evidence type="ECO:0000313" key="3">
    <source>
        <dbReference type="EMBL" id="ELZ08907.1"/>
    </source>
</evidence>